<comment type="caution">
    <text evidence="1">The sequence shown here is derived from an EMBL/GenBank/DDBJ whole genome shotgun (WGS) entry which is preliminary data.</text>
</comment>
<sequence length="71" mass="8292">MLSLYCLVLHRDCCKNPISHFPFYKLLLYLTDGKRCRGQFSATVLNFRLPLVVMLRVFLFPGLLQAVDTRE</sequence>
<evidence type="ECO:0000313" key="2">
    <source>
        <dbReference type="Proteomes" id="UP000812440"/>
    </source>
</evidence>
<reference evidence="1" key="1">
    <citation type="thesis" date="2020" institute="ProQuest LLC" country="789 East Eisenhower Parkway, Ann Arbor, MI, USA">
        <title>Comparative Genomics and Chromosome Evolution.</title>
        <authorList>
            <person name="Mudd A.B."/>
        </authorList>
    </citation>
    <scope>NUCLEOTIDE SEQUENCE</scope>
    <source>
        <strain evidence="1">Female2</strain>
        <tissue evidence="1">Blood</tissue>
    </source>
</reference>
<proteinExistence type="predicted"/>
<dbReference type="AlphaFoldDB" id="A0A8T2ILD9"/>
<gene>
    <name evidence="1" type="ORF">GDO86_019625</name>
</gene>
<name>A0A8T2ILD9_9PIPI</name>
<dbReference type="EMBL" id="JAACNH010000053">
    <property type="protein sequence ID" value="KAG8431880.1"/>
    <property type="molecule type" value="Genomic_DNA"/>
</dbReference>
<organism evidence="1 2">
    <name type="scientific">Hymenochirus boettgeri</name>
    <name type="common">Congo dwarf clawed frog</name>
    <dbReference type="NCBI Taxonomy" id="247094"/>
    <lineage>
        <taxon>Eukaryota</taxon>
        <taxon>Metazoa</taxon>
        <taxon>Chordata</taxon>
        <taxon>Craniata</taxon>
        <taxon>Vertebrata</taxon>
        <taxon>Euteleostomi</taxon>
        <taxon>Amphibia</taxon>
        <taxon>Batrachia</taxon>
        <taxon>Anura</taxon>
        <taxon>Pipoidea</taxon>
        <taxon>Pipidae</taxon>
        <taxon>Pipinae</taxon>
        <taxon>Hymenochirus</taxon>
    </lineage>
</organism>
<evidence type="ECO:0000313" key="1">
    <source>
        <dbReference type="EMBL" id="KAG8431880.1"/>
    </source>
</evidence>
<dbReference type="Proteomes" id="UP000812440">
    <property type="component" value="Unassembled WGS sequence"/>
</dbReference>
<accession>A0A8T2ILD9</accession>
<protein>
    <submittedName>
        <fullName evidence="1">Uncharacterized protein</fullName>
    </submittedName>
</protein>
<keyword evidence="2" id="KW-1185">Reference proteome</keyword>